<name>A0A542CS65_SERFO</name>
<accession>A0A542CS65</accession>
<comment type="caution">
    <text evidence="2">The sequence shown here is derived from an EMBL/GenBank/DDBJ whole genome shotgun (WGS) entry which is preliminary data.</text>
</comment>
<gene>
    <name evidence="2" type="ORF">FHU10_5327</name>
</gene>
<dbReference type="AlphaFoldDB" id="A0A542CS65"/>
<reference evidence="2" key="2">
    <citation type="submission" date="2019-08" db="EMBL/GenBank/DDBJ databases">
        <title>Investigation of anaerobic lignin degradation for improved lignocellulosic biofuels.</title>
        <authorList>
            <person name="Deangelis K.PhD."/>
        </authorList>
    </citation>
    <scope>NUCLEOTIDE SEQUENCE [LARGE SCALE GENOMIC DNA]</scope>
    <source>
        <strain evidence="2">128R</strain>
    </source>
</reference>
<proteinExistence type="predicted"/>
<protein>
    <submittedName>
        <fullName evidence="2">Pilin accessory protein (PilO)</fullName>
    </submittedName>
</protein>
<reference evidence="2" key="1">
    <citation type="submission" date="2019-06" db="EMBL/GenBank/DDBJ databases">
        <authorList>
            <person name="Deangelis K."/>
            <person name="Huntemann M."/>
            <person name="Clum A."/>
            <person name="Pillay M."/>
            <person name="Palaniappan K."/>
            <person name="Varghese N."/>
            <person name="Mikhailova N."/>
            <person name="Stamatis D."/>
            <person name="Reddy T."/>
            <person name="Daum C."/>
            <person name="Shapiro N."/>
            <person name="Ivanova N."/>
            <person name="Kyrpides N."/>
            <person name="Woyke T."/>
        </authorList>
    </citation>
    <scope>NUCLEOTIDE SEQUENCE [LARGE SCALE GENOMIC DNA]</scope>
    <source>
        <strain evidence="2">128R</strain>
    </source>
</reference>
<organism evidence="2">
    <name type="scientific">Serratia fonticola</name>
    <dbReference type="NCBI Taxonomy" id="47917"/>
    <lineage>
        <taxon>Bacteria</taxon>
        <taxon>Pseudomonadati</taxon>
        <taxon>Pseudomonadota</taxon>
        <taxon>Gammaproteobacteria</taxon>
        <taxon>Enterobacterales</taxon>
        <taxon>Yersiniaceae</taxon>
        <taxon>Serratia</taxon>
    </lineage>
</organism>
<dbReference type="Pfam" id="PF06864">
    <property type="entry name" value="PAP_PilO"/>
    <property type="match status" value="1"/>
</dbReference>
<evidence type="ECO:0000313" key="2">
    <source>
        <dbReference type="EMBL" id="TVZ61629.1"/>
    </source>
</evidence>
<feature type="transmembrane region" description="Helical" evidence="1">
    <location>
        <begin position="192"/>
        <end position="212"/>
    </location>
</feature>
<keyword evidence="1" id="KW-1133">Transmembrane helix</keyword>
<evidence type="ECO:0000256" key="1">
    <source>
        <dbReference type="SAM" id="Phobius"/>
    </source>
</evidence>
<dbReference type="InterPro" id="IPR009663">
    <property type="entry name" value="PAP_PilO"/>
</dbReference>
<sequence length="438" mass="48376">MKQQTTYTLQRGNIRFVAGLHWQYLPLRGRRNMRLRAKEAHATHWASLPTGDDQAQGTLLGTAIITDKATRKSGRLASMALAVLPALPEACYGVFPLPNGQYWFVAVSDGMLSPFGDIVGDEVTIRTAVSNFLDITPTPATPATPAANWSIYAPSGFFPDKEVDDKELYALIDNKIGLRRARLYQTHNPQALWLWSIAAVALAAGYVGYSVWETHQEEARIAVAQAALMARQQLEKQAPADNLKPWAIQPRFPPMLNACSHVWKDAQISIAGWVFNTATCDADGKITLHYTLPPGGTVGDFALRLPVLYGSDIQPVFNIPGSADDAAFSLPVLLSPPEKPETLLPGNQQIQHLTSYAQRINARLRLSEMDASTQLTQGNVQNLPWRTYSFTFITDIPPDRLFAPTRFNSSGIRASSITTTLKNNRLEYTIEGLLYANR</sequence>
<dbReference type="EMBL" id="VISQ01000002">
    <property type="protein sequence ID" value="TVZ61629.1"/>
    <property type="molecule type" value="Genomic_DNA"/>
</dbReference>
<dbReference type="OrthoDB" id="6459111at2"/>
<keyword evidence="1" id="KW-0472">Membrane</keyword>
<keyword evidence="1" id="KW-0812">Transmembrane</keyword>